<organism evidence="2 3">
    <name type="scientific">Puccinia triticina</name>
    <dbReference type="NCBI Taxonomy" id="208348"/>
    <lineage>
        <taxon>Eukaryota</taxon>
        <taxon>Fungi</taxon>
        <taxon>Dikarya</taxon>
        <taxon>Basidiomycota</taxon>
        <taxon>Pucciniomycotina</taxon>
        <taxon>Pucciniomycetes</taxon>
        <taxon>Pucciniales</taxon>
        <taxon>Pucciniaceae</taxon>
        <taxon>Puccinia</taxon>
    </lineage>
</organism>
<feature type="compositionally biased region" description="Acidic residues" evidence="1">
    <location>
        <begin position="81"/>
        <end position="94"/>
    </location>
</feature>
<feature type="compositionally biased region" description="Basic and acidic residues" evidence="1">
    <location>
        <begin position="251"/>
        <end position="270"/>
    </location>
</feature>
<proteinExistence type="predicted"/>
<feature type="region of interest" description="Disordered" evidence="1">
    <location>
        <begin position="251"/>
        <end position="387"/>
    </location>
</feature>
<evidence type="ECO:0000256" key="1">
    <source>
        <dbReference type="SAM" id="MobiDB-lite"/>
    </source>
</evidence>
<name>A0ABY7D769_9BASI</name>
<dbReference type="Proteomes" id="UP001164743">
    <property type="component" value="Chromosome 17A"/>
</dbReference>
<evidence type="ECO:0000313" key="3">
    <source>
        <dbReference type="Proteomes" id="UP001164743"/>
    </source>
</evidence>
<dbReference type="GeneID" id="77805485"/>
<feature type="compositionally biased region" description="Basic residues" evidence="1">
    <location>
        <begin position="314"/>
        <end position="327"/>
    </location>
</feature>
<accession>A0ABY7D769</accession>
<feature type="compositionally biased region" description="Low complexity" evidence="1">
    <location>
        <begin position="95"/>
        <end position="104"/>
    </location>
</feature>
<keyword evidence="3" id="KW-1185">Reference proteome</keyword>
<feature type="compositionally biased region" description="Polar residues" evidence="1">
    <location>
        <begin position="68"/>
        <end position="80"/>
    </location>
</feature>
<feature type="region of interest" description="Disordered" evidence="1">
    <location>
        <begin position="1"/>
        <end position="51"/>
    </location>
</feature>
<feature type="region of interest" description="Disordered" evidence="1">
    <location>
        <begin position="68"/>
        <end position="215"/>
    </location>
</feature>
<gene>
    <name evidence="2" type="ORF">PtA15_17A85</name>
</gene>
<sequence length="387" mass="40074">MPGFIQSIKSRLPQSPFSPPKQSAPLIPSIDAGEPVEEAPQQEQQPSAEILPAEALIAPNSSTVALTLTPVNGVSSQQPSDDGEVPETAEESAAEPEPTAQSEAVAPHAEATPEVSEADPSADVPTSVEPQAPVATPLSDVTEEPAVPEVDTAEVAPEAIAPEPASDSIPSELPIASETAQNMQEVLIEAPTPSEAVKPAAPRSKRSISRKEPPVLEPAELAAAVAAPIEDTPVAALPILQVEGVTADADLVKEASTPDKEASTPEVKEVKLKKKRFMMSPLKKSFSSNTSTDGNSTDESAHAKPKKNQPLAGRFKHVLGHVKSKVKKDKDSDKARSQPSADNAVLTDDAGSNDHADSSGVVTPSEEPSVVAGPIDAVVPIDSTVTA</sequence>
<protein>
    <recommendedName>
        <fullName evidence="4">Altered inheritance of mitochondria protein 21</fullName>
    </recommendedName>
</protein>
<reference evidence="2" key="1">
    <citation type="submission" date="2022-10" db="EMBL/GenBank/DDBJ databases">
        <title>Puccinia triticina Genome sequencing and assembly.</title>
        <authorList>
            <person name="Li C."/>
        </authorList>
    </citation>
    <scope>NUCLEOTIDE SEQUENCE</scope>
    <source>
        <strain evidence="2">Pt15</strain>
    </source>
</reference>
<feature type="compositionally biased region" description="Low complexity" evidence="1">
    <location>
        <begin position="285"/>
        <end position="298"/>
    </location>
</feature>
<feature type="compositionally biased region" description="Low complexity" evidence="1">
    <location>
        <begin position="153"/>
        <end position="165"/>
    </location>
</feature>
<dbReference type="EMBL" id="CP110437">
    <property type="protein sequence ID" value="WAQ92604.1"/>
    <property type="molecule type" value="Genomic_DNA"/>
</dbReference>
<dbReference type="RefSeq" id="XP_053028159.1">
    <property type="nucleotide sequence ID" value="XM_053164591.1"/>
</dbReference>
<evidence type="ECO:0008006" key="4">
    <source>
        <dbReference type="Google" id="ProtNLM"/>
    </source>
</evidence>
<evidence type="ECO:0000313" key="2">
    <source>
        <dbReference type="EMBL" id="WAQ92604.1"/>
    </source>
</evidence>
<feature type="compositionally biased region" description="Low complexity" evidence="1">
    <location>
        <begin position="38"/>
        <end position="49"/>
    </location>
</feature>